<name>A0A178ETP5_TRIRU</name>
<feature type="region of interest" description="Disordered" evidence="1">
    <location>
        <begin position="447"/>
        <end position="517"/>
    </location>
</feature>
<dbReference type="EMBL" id="LHPM01000018">
    <property type="protein sequence ID" value="OAL63075.1"/>
    <property type="molecule type" value="Genomic_DNA"/>
</dbReference>
<feature type="region of interest" description="Disordered" evidence="1">
    <location>
        <begin position="563"/>
        <end position="592"/>
    </location>
</feature>
<feature type="compositionally biased region" description="Polar residues" evidence="1">
    <location>
        <begin position="563"/>
        <end position="579"/>
    </location>
</feature>
<feature type="compositionally biased region" description="Polar residues" evidence="1">
    <location>
        <begin position="504"/>
        <end position="516"/>
    </location>
</feature>
<organism evidence="2 3">
    <name type="scientific">Trichophyton rubrum</name>
    <name type="common">Athlete's foot fungus</name>
    <name type="synonym">Epidermophyton rubrum</name>
    <dbReference type="NCBI Taxonomy" id="5551"/>
    <lineage>
        <taxon>Eukaryota</taxon>
        <taxon>Fungi</taxon>
        <taxon>Dikarya</taxon>
        <taxon>Ascomycota</taxon>
        <taxon>Pezizomycotina</taxon>
        <taxon>Eurotiomycetes</taxon>
        <taxon>Eurotiomycetidae</taxon>
        <taxon>Onygenales</taxon>
        <taxon>Arthrodermataceae</taxon>
        <taxon>Trichophyton</taxon>
    </lineage>
</organism>
<evidence type="ECO:0000313" key="3">
    <source>
        <dbReference type="Proteomes" id="UP000243015"/>
    </source>
</evidence>
<proteinExistence type="predicted"/>
<gene>
    <name evidence="2" type="ORF">A7C99_5463</name>
</gene>
<dbReference type="VEuPathDB" id="FungiDB:TERG_00921"/>
<feature type="region of interest" description="Disordered" evidence="1">
    <location>
        <begin position="57"/>
        <end position="105"/>
    </location>
</feature>
<sequence>MASGGGILLVDNTCPASEPDESEIGLRASRASTHRSLAKKLTGLSVRENLARRKYAKYQQDRYDGSGVNGDDRRLSREITATPREGSLSRNTSIAPSSSAVRRPGSDVAFDTEACVQGQPTTEEPHPQSQSEIDVLYENQRGWFFFGKPIFSKNSLLNLDPPAWMTATFEQSPVTIANAQVPDPSWVWDWKTWYVDMSNDVDEEGWQYSFSFASKFAWHGTHPWCHSFVRRRRWLRRRVRRSKHRPERGMAGTSYLGSGEPSIITAGEAGTIYTGQLSRISQDEWEEQVAPEDITNVAILSKAMRISTLDRERIDAVREFAHRGGEGLVLLEDKMPEILSMLLFDSSRRQLIKMLKQSMDEIPHDSPDEAERARRENLRKAYKAGDRLLNARRQLSMFSGSRYCLSRKASIPVAENISAALKNEPLLFLYPPAFAAAIDNSIGLTKTRTASDNRKPGKERINRVPEDVQGRRSRSSQRSESEVPGRQKPQPKSQRQEIGGSDTIIPTNNTENTSLDTVLAPPIVEYAHDDKTSKSKSSASYAQPNRSKHVLPELLFELDSLATKQGSQPSSHEYNNLGETRSREAPVRNKSHLGGWIRKSAHGVPLRYTKSMADFDRQNASRNPYSAPPRTPLRYVRHGYNNPISHRVYQPKSLEEQRSDAQRQASICLQLVEGFKSLVNNKPDRPADEFQKTITLSEADVVALVGDERENMWVIPFLSGCRAHVLPQTDDSLGLRHLVLSGTQAAVQAGEKHIEELIQSLPKNDLPPFIPFLKDSSQRPLIRSVWAFLPPEPLVPGKNEIKAPKKFTIKTFADYIEDLVLVPVTRLVHGRLHSALGVSHKDAIGDMIRRLMLDPENRQYFSSRSICLAISYFASHHARSSLHSLLPAFEGRMTSRTVNALLRASVLRRDFVSLKWCINAMKRQGIYPRNWAWVSVLSSITPHAHRFDLLVQARKSGVFDDAHVFQVAASISIQPRFGKWLKDGGTVSGFMKHMDETLGHGWLSVRTINRMILEGSLCSKPNVISDILEYCERVSFGLDTTSLNNALFYFLHQPDKMNKAFVALYLKVTQTFNIKGDNQTMDILWHLAWRARAYNLCRVLWRHGCLNGWTTQKMQVSIYSSLRREVHGSSLPERECWLQKIGKVVAGVIPFENLETDTSQEFNKLVLGVCGSPSDVYPEWRKELAKKLVDSDLSASDDGYEYREPLNQVLERAYALDEEWGACHDKPVDWLRKNSVTVDIVKADVSPPNPRGLKSSVKREPLALAG</sequence>
<accession>A0A178ETP5</accession>
<protein>
    <recommendedName>
        <fullName evidence="4">Peroxin/Ferlin domain-containing protein</fullName>
    </recommendedName>
</protein>
<evidence type="ECO:0000313" key="2">
    <source>
        <dbReference type="EMBL" id="OAL63075.1"/>
    </source>
</evidence>
<feature type="compositionally biased region" description="Basic and acidic residues" evidence="1">
    <location>
        <begin position="449"/>
        <end position="470"/>
    </location>
</feature>
<reference evidence="2 3" key="1">
    <citation type="submission" date="2016-05" db="EMBL/GenBank/DDBJ databases">
        <title>Genome sequencing of Trichophyton rubrum CMCC(F)T1i isolated from hair.</title>
        <authorList>
            <person name="Zhan P."/>
            <person name="Tao Y."/>
            <person name="Liu W."/>
        </authorList>
    </citation>
    <scope>NUCLEOTIDE SEQUENCE [LARGE SCALE GENOMIC DNA]</scope>
    <source>
        <strain evidence="3">CMCC(F)T1i</strain>
    </source>
</reference>
<evidence type="ECO:0008006" key="4">
    <source>
        <dbReference type="Google" id="ProtNLM"/>
    </source>
</evidence>
<feature type="compositionally biased region" description="Polar residues" evidence="1">
    <location>
        <begin position="88"/>
        <end position="100"/>
    </location>
</feature>
<evidence type="ECO:0000256" key="1">
    <source>
        <dbReference type="SAM" id="MobiDB-lite"/>
    </source>
</evidence>
<dbReference type="VEuPathDB" id="FungiDB:TERG_00922"/>
<feature type="region of interest" description="Disordered" evidence="1">
    <location>
        <begin position="527"/>
        <end position="546"/>
    </location>
</feature>
<dbReference type="Proteomes" id="UP000243015">
    <property type="component" value="Unassembled WGS sequence"/>
</dbReference>
<dbReference type="AlphaFoldDB" id="A0A178ETP5"/>
<comment type="caution">
    <text evidence="2">The sequence shown here is derived from an EMBL/GenBank/DDBJ whole genome shotgun (WGS) entry which is preliminary data.</text>
</comment>
<feature type="compositionally biased region" description="Basic and acidic residues" evidence="1">
    <location>
        <begin position="59"/>
        <end position="77"/>
    </location>
</feature>